<feature type="coiled-coil region" evidence="1">
    <location>
        <begin position="2225"/>
        <end position="2288"/>
    </location>
</feature>
<evidence type="ECO:0000256" key="2">
    <source>
        <dbReference type="SAM" id="MobiDB-lite"/>
    </source>
</evidence>
<dbReference type="EMBL" id="LN835296">
    <property type="protein sequence ID" value="CRG98371.1"/>
    <property type="molecule type" value="Genomic_DNA"/>
</dbReference>
<dbReference type="Proteomes" id="UP000220158">
    <property type="component" value="Chromosome 1"/>
</dbReference>
<feature type="compositionally biased region" description="Basic and acidic residues" evidence="2">
    <location>
        <begin position="1048"/>
        <end position="1062"/>
    </location>
</feature>
<gene>
    <name evidence="4" type="ORF">PRELSG_0101600</name>
</gene>
<dbReference type="VEuPathDB" id="PlasmoDB:PRELSG_0101600"/>
<accession>A0A1J1H4K7</accession>
<evidence type="ECO:0000313" key="5">
    <source>
        <dbReference type="Proteomes" id="UP000220158"/>
    </source>
</evidence>
<dbReference type="RefSeq" id="XP_028531381.1">
    <property type="nucleotide sequence ID" value="XM_028678100.1"/>
</dbReference>
<feature type="transmembrane region" description="Helical" evidence="3">
    <location>
        <begin position="178"/>
        <end position="204"/>
    </location>
</feature>
<feature type="compositionally biased region" description="Basic and acidic residues" evidence="2">
    <location>
        <begin position="1919"/>
        <end position="1931"/>
    </location>
</feature>
<feature type="transmembrane region" description="Helical" evidence="3">
    <location>
        <begin position="329"/>
        <end position="348"/>
    </location>
</feature>
<feature type="coiled-coil region" evidence="1">
    <location>
        <begin position="2323"/>
        <end position="2350"/>
    </location>
</feature>
<feature type="region of interest" description="Disordered" evidence="2">
    <location>
        <begin position="3252"/>
        <end position="3281"/>
    </location>
</feature>
<feature type="region of interest" description="Disordered" evidence="2">
    <location>
        <begin position="1866"/>
        <end position="1945"/>
    </location>
</feature>
<feature type="compositionally biased region" description="Basic and acidic residues" evidence="2">
    <location>
        <begin position="1262"/>
        <end position="1274"/>
    </location>
</feature>
<feature type="transmembrane region" description="Helical" evidence="3">
    <location>
        <begin position="302"/>
        <end position="323"/>
    </location>
</feature>
<dbReference type="GeneID" id="39734266"/>
<feature type="compositionally biased region" description="Basic and acidic residues" evidence="2">
    <location>
        <begin position="3254"/>
        <end position="3272"/>
    </location>
</feature>
<feature type="transmembrane region" description="Helical" evidence="3">
    <location>
        <begin position="260"/>
        <end position="281"/>
    </location>
</feature>
<sequence>MKNRSDLNIGNPNVSEDFRYIHKTNSTTKNIQEQKSNSSEIINEILAIEQNEKNKFENKNNYKNIKLSDEHLESFNIIDKEILDNNNICCKKEGNKMKNYEVSNGNKQLEIEKNKKRKNNIYDNYVSKEKCQENIEKINDKINELLKRVFKVYRESNKKQYFSRLFQMRDINCIFSCMFFSFLIIFFIMNEHIGVLLSLLLLVISMQLKFSRSYMTLLNSIVGVIIISIFTIFSTVNTKDENTSANVPKNGLNTNSNKKLLALEAIICYIYAFTLFIYMFTIKSNKKYKMQHLWIYHNIVNFFNLFDVCLIFCFGLLAFFFIFSCFGEILFIIMSFILFSSSLFIYCIRKYSNIIIVILQTILLVTNSVIASASLSKDISSKSPANDKSKELYKIYLFYMVFLIFFFVFHVLYIYYIFFSNENTLSKWFSERKVYYSNIHPYMKKDENKNVYFKYDKYVLSLDDHSKILNVQKKDSREINIDFKKYIYSDLHLYKHILLKTAIDIKYSSNAYDDNELLKNRKNYEKNRYLSEEKKKLKNVERCNSISKKNTHHSNDFIIDISESLSDISEIHDHTSNKENKRNCEQRNINKGLDFLFKKTSTIHDKISKNKTKVDYLKNNVFYFTNCKNTNYCTSSIFCSKYTYIIGVLLDNYDELIFYLKKKKFFSSLIESTNLEHENLNKQIIPYDHQKEQQIHKDLCLINKISTFSIEMGPSEDVNQNFSLKEENSQSNMIKDIVISLEQNYSNNIEESCKSEFDKLYIVNTNPDELNESNESSHFSNYKHDIMNNHWKNTNISSTLRKSNDCCSFYLLNSNLNNCNSLISNYDNDYIKIPIYSSSKLSFDENKNKEENCFWYYYPGIIARVYKEWLKCKNLDYKKFNNDFYYLFSNSNNLNEFLKSNISNIEKEDEIKLFDISQVLSSNRNIINKIKTSYSRRCPSFLSEDLCSNSLNGVISNFLTDRNTNFDSLCFLSSKTLQSFFEDSNIKQFLSSLYNDKKELINEEKSSKRIKNLILELDKKILQNKFDYDTKSINIINMQDSSASNCENSDKIRQKNNKEKNYESLNNKSNSEKEKEEKEHSNIERKMECNNIKNDKKCKFTEDVNLNDLLNYAETLILQNKKNDANHKNLINNSLCNLSNFVELDIKDINSCDEILSNFIKNLQKERSNVDSERNENDNKEKVNSLKTKDESYSDKKKLYEEKQLNHLINKEDKLNNQIILSNTMKIVDTDNNKLKENHQDSNYKLERTNKEELVDKYSNVDNEKKREDKKNDLSESYGQKVNKEFNTEINLINNKTENSSEYSGKKKCKNLNELSYDSLNKYINSDLKNEKNRIKRDTLIEINSSCSLNTDEDNKINLLDSSRKHYKNNDKSIKKNQLEFSNNEKINNLTKRKVLNNNFENFSSYFITEKNSSNFNEELIMSNENDIINNKNTKDKYCYNKKIEDYNFKKQKYEKQFNLNNLSSINLDDNEEDSNNNYFDTDNKLKKDEKINTQDLKSKLYNDEIKENIFISHQNEINYNLINNSTVLSNKSISNTKKFIDKEEESNITRELNLEMIDNLKKRLHENNMNRINSKEDIQLFEKKIKSKKDDDTEDKLKQEFQHNDKEYKEINCELKSPSVLGIKNISRSKTSVEKYCIHSNEINYSSNNELSHFNDENNKIDNYNDDDYENDFGYNSEYIKLIEEKNYSNNFSNDPINNSFDPESYELLENLKKYISLGSSKKVFNNDNFSNISLLESINKYLENNKQFNINIFNELIFDENKKKDEDLRKLPLNICKTKQNEEVNNEKLNNKNYIDTIKEKGTEYYDISDENKQLNYHDKNLNIHLSSNSYDEPIINFLNTYIFENNNKLMKNAILKIKNFDNLKPKNVNSNSNGELNISSEISHNRNENNNNNNNNEEKNHEQENNIIKGTHLKKKNDIRNSSRKINDKQYPYDNSNNSCYSKLSNDKKGENHYGYDEYENEIGKNKYYCENIKDLSKIELETSLNKKMHNFDRLNNYEDYKDNINDEVVECKKDNKKSNDERTCDKYHCINDFENLNKSETFLKYFSELRNKFKGNEGYPEEKCIRKADIKLTINNNDSSCENLRENENYINYRESKHINDAYSLNNEKQKNIYHSNKNIFNKTFGFQNGVSETSSSSDNNLTGLLIGSDIFYESFVYKSLGDIENLKRRIDEYKKKGVKNKENEELNEKESFIIKDIVDNLESRKNTNEEDLKYNENMIHNDFKDNNDKLTDKYNDISNKINSISNVCNGNINNNNNNNYDNIKDMKHKKEKYKELNSRTENEKSIEESHSNYSITSSKNIKDKIEKKSDPFSPKNVINTCKIKNINTKENNEQLKNENDIYIEKNHIKYNNLNNEINVKSSETAGENNLKNNFSNNEVYKNSNIHKYCNKENNINNDNCSIKSNLQNKMEKKENFKISVNGKILNNVSNKMSFCSSNNNDNNNNNNNSINNRSIISDLKKNVFNDDFKKEEKDNNVFNNTKISEENENFKTKILTYYQTEENVVKCKEYNKDKKCNNSEKEMIYDTPIPSSNANEYLIHKNVYNEKSSNDIRIISSNSFFVDNDSSLISKNSIDSGKSFSDIFVKGSNLSKLSDNLKTEELKNAYKDAYNNLYEQYQQKTESNINSDECNMKYNRNKSKKKKIVLQKEKKIKNEMKKINKSMSNTRITLTTTTIDNLEDSDYIGNNFNIKNFKTSAKFLKQNRYNQLNEKKEKEEEKKKKNRYYDKNNQSFYNSDYIQHFNTILNTYSWSPDNLNIKKNNYLFKKSNTYLDVASTEDSDPSGISNFVKDALYDNSSSNKSSNNYENLKRNKKKWKSERNLYHFLKRQKRKKYIQKFRSADILKNIEKESKESFIELIQEGNIFPSIRIKNKRTFNFLEDTKSSFVENENSVKQCRKKLEINDYENYSNMYENILNSSLNTCLRKENNSENLSSNILNSNVNVNNANILSSNIFDEYSQEYIKEKHCMVNEEIKNENNGEYSMNNKNSNLKVSKRYSNYHLNKDNNRDKNIKLSDCIYSNNLFRNNTKKEKNNNNFLPFSNSNQFIKSNDEGIVNSCITNYTKNSKKMNILNTNEENNVPIKKKISKINHKVIGNIDNIMNDSNYELKNYLTNDHYQNNSSSIISFNEQPLNKAKSNNSFPKSDSIYINSNFSFESKYNENILKKHKTSEKVEIETENNMKEIVGSSIHNKECNEKKNMTNDKENATPKKNVHNNVRVRIDDDKKKKIVEELKKKFHTQNILSVIEAKNSTKEKKSEEKPSELDNKKKSSRKRIHIDQKKLEDAIKNFKNYKKMNERNSKTSKLKKKKKYIERPNNNIPIKFPYSLDNFCNVINSEEEINDSIFMNTSK</sequence>
<evidence type="ECO:0000256" key="1">
    <source>
        <dbReference type="SAM" id="Coils"/>
    </source>
</evidence>
<feature type="compositionally biased region" description="Basic and acidic residues" evidence="2">
    <location>
        <begin position="1070"/>
        <end position="1083"/>
    </location>
</feature>
<protein>
    <submittedName>
        <fullName evidence="4">Uncharacterized protein</fullName>
    </submittedName>
</protein>
<keyword evidence="5" id="KW-1185">Reference proteome</keyword>
<feature type="compositionally biased region" description="Low complexity" evidence="2">
    <location>
        <begin position="1880"/>
        <end position="1898"/>
    </location>
</feature>
<dbReference type="KEGG" id="prel:PRELSG_0101600"/>
<reference evidence="4 5" key="1">
    <citation type="submission" date="2015-04" db="EMBL/GenBank/DDBJ databases">
        <authorList>
            <consortium name="Pathogen Informatics"/>
        </authorList>
    </citation>
    <scope>NUCLEOTIDE SEQUENCE [LARGE SCALE GENOMIC DNA]</scope>
    <source>
        <strain evidence="4 5">SGS1</strain>
    </source>
</reference>
<name>A0A1J1H4K7_PLARL</name>
<organism evidence="4 5">
    <name type="scientific">Plasmodium relictum</name>
    <dbReference type="NCBI Taxonomy" id="85471"/>
    <lineage>
        <taxon>Eukaryota</taxon>
        <taxon>Sar</taxon>
        <taxon>Alveolata</taxon>
        <taxon>Apicomplexa</taxon>
        <taxon>Aconoidasida</taxon>
        <taxon>Haemosporida</taxon>
        <taxon>Plasmodiidae</taxon>
        <taxon>Plasmodium</taxon>
        <taxon>Plasmodium (Haemamoeba)</taxon>
    </lineage>
</organism>
<dbReference type="OrthoDB" id="378550at2759"/>
<keyword evidence="3" id="KW-0472">Membrane</keyword>
<feature type="region of interest" description="Disordered" evidence="2">
    <location>
        <begin position="1259"/>
        <end position="1278"/>
    </location>
</feature>
<feature type="transmembrane region" description="Helical" evidence="3">
    <location>
        <begin position="396"/>
        <end position="418"/>
    </location>
</feature>
<keyword evidence="3" id="KW-1133">Transmembrane helix</keyword>
<feature type="region of interest" description="Disordered" evidence="2">
    <location>
        <begin position="1166"/>
        <end position="1193"/>
    </location>
</feature>
<keyword evidence="1" id="KW-0175">Coiled coil</keyword>
<feature type="coiled-coil region" evidence="1">
    <location>
        <begin position="1998"/>
        <end position="2025"/>
    </location>
</feature>
<feature type="region of interest" description="Disordered" evidence="2">
    <location>
        <begin position="1042"/>
        <end position="1083"/>
    </location>
</feature>
<feature type="compositionally biased region" description="Polar residues" evidence="2">
    <location>
        <begin position="1870"/>
        <end position="1879"/>
    </location>
</feature>
<feature type="transmembrane region" description="Helical" evidence="3">
    <location>
        <begin position="216"/>
        <end position="236"/>
    </location>
</feature>
<keyword evidence="3" id="KW-0812">Transmembrane</keyword>
<feature type="compositionally biased region" description="Polar residues" evidence="2">
    <location>
        <begin position="1936"/>
        <end position="1945"/>
    </location>
</feature>
<evidence type="ECO:0000313" key="4">
    <source>
        <dbReference type="EMBL" id="CRG98371.1"/>
    </source>
</evidence>
<proteinExistence type="predicted"/>
<evidence type="ECO:0000256" key="3">
    <source>
        <dbReference type="SAM" id="Phobius"/>
    </source>
</evidence>